<feature type="compositionally biased region" description="Basic and acidic residues" evidence="1">
    <location>
        <begin position="533"/>
        <end position="542"/>
    </location>
</feature>
<feature type="region of interest" description="Disordered" evidence="1">
    <location>
        <begin position="527"/>
        <end position="557"/>
    </location>
</feature>
<evidence type="ECO:0000313" key="2">
    <source>
        <dbReference type="EMBL" id="EAX97436.1"/>
    </source>
</evidence>
<accession>A2FCC4</accession>
<name>A2FCC4_TRIV3</name>
<sequence>MKKVNVVIKLGNFNTIVYPVIEHKNVQVMSAPNTKNYPTVVTFKEMTPHKNDFYPLCGDLANSSGFPYEKYAARNIIQLLNDNLAFPFQTDYKPMEAMTFFLKYILEEIRREYRCNKQYTFVLDEISTVARERIIKCISYLRKYRSVRYIDSKIGISYYFLSHFEFGPERFKGIFIDSGATSTTAIVTTYQNKQIIECTTREVDFGGDIVSKYIIQKVIDKMKEVRSPALNEFIKKYHDNDKSTVQIFMNAANKTKQGMLSNQSCIFDDNCINVENAKTILTPDDLYKPKEWSDMLGKLDPLFDFIKENITDKDVIKCFEFIGGNSLCKPIEDHVINKIEKDFHQKKTSYLNTFDSSVLGVAEIIKNEDKFIEESSKLNETLFMRYNQNKFDLDSIDTYLNALQGIERTIKRMNFKFSKIDKSLKIEIDDDLIDEFGDFEDEDPQNAKKEYDKLCSEMKNQLDELFKKLDTFYGIDEYLMLEDPGRLDEFIIGHGLINESLSIAANERVTDSKTIIQYKIKYSGVENNNKNKKSFDQPEKHSSPRKTTYRHKRTKPK</sequence>
<organism evidence="2 3">
    <name type="scientific">Trichomonas vaginalis (strain ATCC PRA-98 / G3)</name>
    <dbReference type="NCBI Taxonomy" id="412133"/>
    <lineage>
        <taxon>Eukaryota</taxon>
        <taxon>Metamonada</taxon>
        <taxon>Parabasalia</taxon>
        <taxon>Trichomonadida</taxon>
        <taxon>Trichomonadidae</taxon>
        <taxon>Trichomonas</taxon>
    </lineage>
</organism>
<dbReference type="Proteomes" id="UP000001542">
    <property type="component" value="Unassembled WGS sequence"/>
</dbReference>
<evidence type="ECO:0008006" key="4">
    <source>
        <dbReference type="Google" id="ProtNLM"/>
    </source>
</evidence>
<dbReference type="SUPFAM" id="SSF53067">
    <property type="entry name" value="Actin-like ATPase domain"/>
    <property type="match status" value="1"/>
</dbReference>
<feature type="compositionally biased region" description="Basic residues" evidence="1">
    <location>
        <begin position="543"/>
        <end position="557"/>
    </location>
</feature>
<dbReference type="VEuPathDB" id="TrichDB:TVAGG3_0221670"/>
<dbReference type="EMBL" id="DS113715">
    <property type="protein sequence ID" value="EAX97436.1"/>
    <property type="molecule type" value="Genomic_DNA"/>
</dbReference>
<dbReference type="InterPro" id="IPR043129">
    <property type="entry name" value="ATPase_NBD"/>
</dbReference>
<dbReference type="Gene3D" id="3.30.420.40">
    <property type="match status" value="2"/>
</dbReference>
<protein>
    <recommendedName>
        <fullName evidence="4">DnaK protein</fullName>
    </recommendedName>
</protein>
<dbReference type="InParanoid" id="A2FCC4"/>
<dbReference type="KEGG" id="tva:4755221"/>
<evidence type="ECO:0000313" key="3">
    <source>
        <dbReference type="Proteomes" id="UP000001542"/>
    </source>
</evidence>
<keyword evidence="3" id="KW-1185">Reference proteome</keyword>
<dbReference type="AlphaFoldDB" id="A2FCC4"/>
<reference evidence="2" key="1">
    <citation type="submission" date="2006-10" db="EMBL/GenBank/DDBJ databases">
        <authorList>
            <person name="Amadeo P."/>
            <person name="Zhao Q."/>
            <person name="Wortman J."/>
            <person name="Fraser-Liggett C."/>
            <person name="Carlton J."/>
        </authorList>
    </citation>
    <scope>NUCLEOTIDE SEQUENCE</scope>
    <source>
        <strain evidence="2">G3</strain>
    </source>
</reference>
<proteinExistence type="predicted"/>
<dbReference type="Gene3D" id="3.90.640.10">
    <property type="entry name" value="Actin, Chain A, domain 4"/>
    <property type="match status" value="1"/>
</dbReference>
<evidence type="ECO:0000256" key="1">
    <source>
        <dbReference type="SAM" id="MobiDB-lite"/>
    </source>
</evidence>
<gene>
    <name evidence="2" type="ORF">TVAG_226800</name>
</gene>
<reference evidence="2" key="2">
    <citation type="journal article" date="2007" name="Science">
        <title>Draft genome sequence of the sexually transmitted pathogen Trichomonas vaginalis.</title>
        <authorList>
            <person name="Carlton J.M."/>
            <person name="Hirt R.P."/>
            <person name="Silva J.C."/>
            <person name="Delcher A.L."/>
            <person name="Schatz M."/>
            <person name="Zhao Q."/>
            <person name="Wortman J.R."/>
            <person name="Bidwell S.L."/>
            <person name="Alsmark U.C.M."/>
            <person name="Besteiro S."/>
            <person name="Sicheritz-Ponten T."/>
            <person name="Noel C.J."/>
            <person name="Dacks J.B."/>
            <person name="Foster P.G."/>
            <person name="Simillion C."/>
            <person name="Van de Peer Y."/>
            <person name="Miranda-Saavedra D."/>
            <person name="Barton G.J."/>
            <person name="Westrop G.D."/>
            <person name="Mueller S."/>
            <person name="Dessi D."/>
            <person name="Fiori P.L."/>
            <person name="Ren Q."/>
            <person name="Paulsen I."/>
            <person name="Zhang H."/>
            <person name="Bastida-Corcuera F.D."/>
            <person name="Simoes-Barbosa A."/>
            <person name="Brown M.T."/>
            <person name="Hayes R.D."/>
            <person name="Mukherjee M."/>
            <person name="Okumura C.Y."/>
            <person name="Schneider R."/>
            <person name="Smith A.J."/>
            <person name="Vanacova S."/>
            <person name="Villalvazo M."/>
            <person name="Haas B.J."/>
            <person name="Pertea M."/>
            <person name="Feldblyum T.V."/>
            <person name="Utterback T.R."/>
            <person name="Shu C.L."/>
            <person name="Osoegawa K."/>
            <person name="de Jong P.J."/>
            <person name="Hrdy I."/>
            <person name="Horvathova L."/>
            <person name="Zubacova Z."/>
            <person name="Dolezal P."/>
            <person name="Malik S.B."/>
            <person name="Logsdon J.M. Jr."/>
            <person name="Henze K."/>
            <person name="Gupta A."/>
            <person name="Wang C.C."/>
            <person name="Dunne R.L."/>
            <person name="Upcroft J.A."/>
            <person name="Upcroft P."/>
            <person name="White O."/>
            <person name="Salzberg S.L."/>
            <person name="Tang P."/>
            <person name="Chiu C.-H."/>
            <person name="Lee Y.-S."/>
            <person name="Embley T.M."/>
            <person name="Coombs G.H."/>
            <person name="Mottram J.C."/>
            <person name="Tachezy J."/>
            <person name="Fraser-Liggett C.M."/>
            <person name="Johnson P.J."/>
        </authorList>
    </citation>
    <scope>NUCLEOTIDE SEQUENCE [LARGE SCALE GENOMIC DNA]</scope>
    <source>
        <strain evidence="2">G3</strain>
    </source>
</reference>
<dbReference type="VEuPathDB" id="TrichDB:TVAG_226800"/>
<dbReference type="RefSeq" id="XP_001310366.1">
    <property type="nucleotide sequence ID" value="XM_001310365.1"/>
</dbReference>